<evidence type="ECO:0000256" key="5">
    <source>
        <dbReference type="HAMAP-Rule" id="MF_00374"/>
    </source>
</evidence>
<dbReference type="GO" id="GO:0006412">
    <property type="term" value="P:translation"/>
    <property type="evidence" value="ECO:0007669"/>
    <property type="project" value="UniProtKB-UniRule"/>
</dbReference>
<proteinExistence type="inferred from homology"/>
<evidence type="ECO:0000256" key="4">
    <source>
        <dbReference type="ARBA" id="ARBA00035204"/>
    </source>
</evidence>
<evidence type="ECO:0000313" key="6">
    <source>
        <dbReference type="EMBL" id="PIR97134.1"/>
    </source>
</evidence>
<dbReference type="PROSITE" id="PS00579">
    <property type="entry name" value="RIBOSOMAL_L29"/>
    <property type="match status" value="1"/>
</dbReference>
<accession>A0A2H0VDD4</accession>
<evidence type="ECO:0000313" key="7">
    <source>
        <dbReference type="Proteomes" id="UP000230557"/>
    </source>
</evidence>
<comment type="caution">
    <text evidence="6">The sequence shown here is derived from an EMBL/GenBank/DDBJ whole genome shotgun (WGS) entry which is preliminary data.</text>
</comment>
<dbReference type="InterPro" id="IPR001854">
    <property type="entry name" value="Ribosomal_uL29"/>
</dbReference>
<dbReference type="EMBL" id="PFAJ01000042">
    <property type="protein sequence ID" value="PIR97134.1"/>
    <property type="molecule type" value="Genomic_DNA"/>
</dbReference>
<dbReference type="NCBIfam" id="TIGR00012">
    <property type="entry name" value="L29"/>
    <property type="match status" value="1"/>
</dbReference>
<keyword evidence="2 5" id="KW-0689">Ribosomal protein</keyword>
<evidence type="ECO:0000256" key="1">
    <source>
        <dbReference type="ARBA" id="ARBA00009254"/>
    </source>
</evidence>
<dbReference type="SUPFAM" id="SSF46561">
    <property type="entry name" value="Ribosomal protein L29 (L29p)"/>
    <property type="match status" value="1"/>
</dbReference>
<dbReference type="GO" id="GO:0005840">
    <property type="term" value="C:ribosome"/>
    <property type="evidence" value="ECO:0007669"/>
    <property type="project" value="UniProtKB-KW"/>
</dbReference>
<evidence type="ECO:0000256" key="3">
    <source>
        <dbReference type="ARBA" id="ARBA00023274"/>
    </source>
</evidence>
<dbReference type="Gene3D" id="1.10.287.310">
    <property type="match status" value="1"/>
</dbReference>
<dbReference type="InterPro" id="IPR036049">
    <property type="entry name" value="Ribosomal_uL29_sf"/>
</dbReference>
<dbReference type="HAMAP" id="MF_00374">
    <property type="entry name" value="Ribosomal_uL29"/>
    <property type="match status" value="1"/>
</dbReference>
<dbReference type="AlphaFoldDB" id="A0A2H0VDD4"/>
<sequence length="65" mass="7959">MSNFLKTKELRTKKPDQLQKMLAERRERFRALRFDISSKQVKNHRQLRFLKREIARIMTILAESK</sequence>
<gene>
    <name evidence="5 6" type="primary">rpmC</name>
    <name evidence="6" type="ORF">COT91_02880</name>
</gene>
<reference evidence="7" key="1">
    <citation type="submission" date="2017-09" db="EMBL/GenBank/DDBJ databases">
        <title>Depth-based differentiation of microbial function through sediment-hosted aquifers and enrichment of novel symbionts in the deep terrestrial subsurface.</title>
        <authorList>
            <person name="Probst A.J."/>
            <person name="Ladd B."/>
            <person name="Jarett J.K."/>
            <person name="Geller-Mcgrath D.E."/>
            <person name="Sieber C.M.K."/>
            <person name="Emerson J.B."/>
            <person name="Anantharaman K."/>
            <person name="Thomas B.C."/>
            <person name="Malmstrom R."/>
            <person name="Stieglmeier M."/>
            <person name="Klingl A."/>
            <person name="Woyke T."/>
            <person name="Ryan C.M."/>
            <person name="Banfield J.F."/>
        </authorList>
    </citation>
    <scope>NUCLEOTIDE SEQUENCE [LARGE SCALE GENOMIC DNA]</scope>
</reference>
<evidence type="ECO:0000256" key="2">
    <source>
        <dbReference type="ARBA" id="ARBA00022980"/>
    </source>
</evidence>
<dbReference type="Pfam" id="PF00831">
    <property type="entry name" value="Ribosomal_L29"/>
    <property type="match status" value="1"/>
</dbReference>
<comment type="similarity">
    <text evidence="1 5">Belongs to the universal ribosomal protein uL29 family.</text>
</comment>
<dbReference type="Proteomes" id="UP000230557">
    <property type="component" value="Unassembled WGS sequence"/>
</dbReference>
<dbReference type="InterPro" id="IPR018254">
    <property type="entry name" value="Ribosomal_uL29_CS"/>
</dbReference>
<dbReference type="GO" id="GO:1990904">
    <property type="term" value="C:ribonucleoprotein complex"/>
    <property type="evidence" value="ECO:0007669"/>
    <property type="project" value="UniProtKB-KW"/>
</dbReference>
<name>A0A2H0VDD4_9BACT</name>
<organism evidence="6 7">
    <name type="scientific">Candidatus Doudnabacteria bacterium CG10_big_fil_rev_8_21_14_0_10_41_10</name>
    <dbReference type="NCBI Taxonomy" id="1974551"/>
    <lineage>
        <taxon>Bacteria</taxon>
        <taxon>Candidatus Doudnaibacteriota</taxon>
    </lineage>
</organism>
<keyword evidence="3 5" id="KW-0687">Ribonucleoprotein</keyword>
<dbReference type="GO" id="GO:0003735">
    <property type="term" value="F:structural constituent of ribosome"/>
    <property type="evidence" value="ECO:0007669"/>
    <property type="project" value="InterPro"/>
</dbReference>
<protein>
    <recommendedName>
        <fullName evidence="4 5">Large ribosomal subunit protein uL29</fullName>
    </recommendedName>
</protein>